<keyword evidence="7 14" id="KW-0862">Zinc</keyword>
<dbReference type="GO" id="GO:0002161">
    <property type="term" value="F:aminoacyl-tRNA deacylase activity"/>
    <property type="evidence" value="ECO:0007669"/>
    <property type="project" value="TreeGrafter"/>
</dbReference>
<proteinExistence type="inferred from homology"/>
<feature type="binding site" evidence="14">
    <location>
        <position position="574"/>
    </location>
    <ligand>
        <name>Zn(2+)</name>
        <dbReference type="ChEBI" id="CHEBI:29105"/>
    </ligand>
</feature>
<evidence type="ECO:0000256" key="5">
    <source>
        <dbReference type="ARBA" id="ARBA00022723"/>
    </source>
</evidence>
<dbReference type="Pfam" id="PF02272">
    <property type="entry name" value="DHHA1"/>
    <property type="match status" value="1"/>
</dbReference>
<dbReference type="InterPro" id="IPR050058">
    <property type="entry name" value="Ala-tRNA_ligase"/>
</dbReference>
<organism evidence="16 17">
    <name type="scientific">Candidatus Malacoplasma girerdii</name>
    <dbReference type="NCBI Taxonomy" id="1318617"/>
    <lineage>
        <taxon>Bacteria</taxon>
        <taxon>Bacillati</taxon>
        <taxon>Mycoplasmatota</taxon>
        <taxon>Mycoplasmoidales</taxon>
        <taxon>Mycoplasmoidaceae</taxon>
        <taxon>Malacoplasma</taxon>
    </lineage>
</organism>
<accession>A0A097ST54</accession>
<comment type="similarity">
    <text evidence="1 14">Belongs to the class-II aminoacyl-tRNA synthetase family.</text>
</comment>
<dbReference type="InterPro" id="IPR023033">
    <property type="entry name" value="Ala_tRNA_ligase_euk/bac"/>
</dbReference>
<evidence type="ECO:0000256" key="8">
    <source>
        <dbReference type="ARBA" id="ARBA00022840"/>
    </source>
</evidence>
<dbReference type="InterPro" id="IPR018163">
    <property type="entry name" value="Thr/Ala-tRNA-synth_IIc_edit"/>
</dbReference>
<evidence type="ECO:0000256" key="11">
    <source>
        <dbReference type="ARBA" id="ARBA00023146"/>
    </source>
</evidence>
<evidence type="ECO:0000256" key="6">
    <source>
        <dbReference type="ARBA" id="ARBA00022741"/>
    </source>
</evidence>
<evidence type="ECO:0000259" key="15">
    <source>
        <dbReference type="PROSITE" id="PS50860"/>
    </source>
</evidence>
<dbReference type="FunFam" id="3.30.980.10:FF:000004">
    <property type="entry name" value="Alanine--tRNA ligase, cytoplasmic"/>
    <property type="match status" value="1"/>
</dbReference>
<dbReference type="PANTHER" id="PTHR11777">
    <property type="entry name" value="ALANYL-TRNA SYNTHETASE"/>
    <property type="match status" value="1"/>
</dbReference>
<dbReference type="EC" id="6.1.1.7" evidence="14"/>
<dbReference type="Gene3D" id="3.10.310.40">
    <property type="match status" value="1"/>
</dbReference>
<keyword evidence="8 14" id="KW-0067">ATP-binding</keyword>
<dbReference type="GO" id="GO:0000049">
    <property type="term" value="F:tRNA binding"/>
    <property type="evidence" value="ECO:0007669"/>
    <property type="project" value="UniProtKB-KW"/>
</dbReference>
<dbReference type="Pfam" id="PF01411">
    <property type="entry name" value="tRNA-synt_2c"/>
    <property type="match status" value="1"/>
</dbReference>
<keyword evidence="9 14" id="KW-0694">RNA-binding</keyword>
<evidence type="ECO:0000313" key="17">
    <source>
        <dbReference type="Proteomes" id="UP000030066"/>
    </source>
</evidence>
<dbReference type="HOGENOM" id="CLU_004485_1_1_14"/>
<dbReference type="PROSITE" id="PS50860">
    <property type="entry name" value="AA_TRNA_LIGASE_II_ALA"/>
    <property type="match status" value="1"/>
</dbReference>
<evidence type="ECO:0000256" key="12">
    <source>
        <dbReference type="ARBA" id="ARBA00024779"/>
    </source>
</evidence>
<dbReference type="InterPro" id="IPR045864">
    <property type="entry name" value="aa-tRNA-synth_II/BPL/LPL"/>
</dbReference>
<comment type="domain">
    <text evidence="14">Consists of three domains; the N-terminal catalytic domain, the editing domain and the C-terminal C-Ala domain. The editing domain removes incorrectly charged amino acids, while the C-Ala domain, along with tRNA(Ala), serves as a bridge to cooperatively bring together the editing and aminoacylation centers thus stimulating deacylation of misacylated tRNAs.</text>
</comment>
<dbReference type="SUPFAM" id="SSF55681">
    <property type="entry name" value="Class II aaRS and biotin synthetases"/>
    <property type="match status" value="1"/>
</dbReference>
<feature type="domain" description="Alanyl-transfer RNA synthetases family profile" evidence="15">
    <location>
        <begin position="4"/>
        <end position="718"/>
    </location>
</feature>
<dbReference type="Gene3D" id="3.30.980.10">
    <property type="entry name" value="Threonyl-trna Synthetase, Chain A, domain 2"/>
    <property type="match status" value="1"/>
</dbReference>
<dbReference type="InterPro" id="IPR009000">
    <property type="entry name" value="Transl_B-barrel_sf"/>
</dbReference>
<keyword evidence="17" id="KW-1185">Reference proteome</keyword>
<feature type="binding site" evidence="14">
    <location>
        <position position="675"/>
    </location>
    <ligand>
        <name>Zn(2+)</name>
        <dbReference type="ChEBI" id="CHEBI:29105"/>
    </ligand>
</feature>
<dbReference type="STRING" id="1318617.MGM1_4050"/>
<dbReference type="Gene3D" id="2.40.30.130">
    <property type="match status" value="1"/>
</dbReference>
<dbReference type="GO" id="GO:0005829">
    <property type="term" value="C:cytosol"/>
    <property type="evidence" value="ECO:0007669"/>
    <property type="project" value="TreeGrafter"/>
</dbReference>
<evidence type="ECO:0000256" key="13">
    <source>
        <dbReference type="ARBA" id="ARBA00048300"/>
    </source>
</evidence>
<dbReference type="Pfam" id="PF07973">
    <property type="entry name" value="tRNA_SAD"/>
    <property type="match status" value="1"/>
</dbReference>
<evidence type="ECO:0000256" key="10">
    <source>
        <dbReference type="ARBA" id="ARBA00022917"/>
    </source>
</evidence>
<keyword evidence="4 14" id="KW-0436">Ligase</keyword>
<dbReference type="PRINTS" id="PR00980">
    <property type="entry name" value="TRNASYNTHALA"/>
</dbReference>
<comment type="function">
    <text evidence="12 14">Catalyzes the attachment of alanine to tRNA(Ala) in a two-step reaction: alanine is first activated by ATP to form Ala-AMP and then transferred to the acceptor end of tRNA(Ala). Also edits incorrectly charged Ser-tRNA(Ala) and Gly-tRNA(Ala) via its editing domain.</text>
</comment>
<dbReference type="SUPFAM" id="SSF101353">
    <property type="entry name" value="Putative anticodon-binding domain of alanyl-tRNA synthetase (AlaRS)"/>
    <property type="match status" value="1"/>
</dbReference>
<evidence type="ECO:0000313" key="16">
    <source>
        <dbReference type="EMBL" id="AIV03774.1"/>
    </source>
</evidence>
<keyword evidence="10 14" id="KW-0648">Protein biosynthesis</keyword>
<dbReference type="Gene3D" id="3.30.930.10">
    <property type="entry name" value="Bira Bifunctional Protein, Domain 2"/>
    <property type="match status" value="1"/>
</dbReference>
<name>A0A097ST54_9BACT</name>
<evidence type="ECO:0000256" key="7">
    <source>
        <dbReference type="ARBA" id="ARBA00022833"/>
    </source>
</evidence>
<sequence length="905" mass="103425">MTKFTSSLIRKKWLDFFQSKDHLVLPSKSLIPENDPSLLWVNSGVATLKPYFSGLVKPLKNRLTNSQKCIRTNDILNVGLTSRHHTFFEMLGNFSIGDYFKIEAINFAYELLVYEYRLDPKRLYITVYEDDLDAYNEWIKLGINPTHIIKCNRDRNFWDVGSGPCGPCTEIYYDRGEKYDPKKLGEKLFFEDIENDRYVEIWNIVFSQFNNNGQNKYTELAQKNIDTGCGLERMCCVLQDVPTNYDTDLFVDIINAIEKHVKDFHYDTNAYFNNNAKQKHINQNFIVIADHLKASVFAIADGAIPSGKERGAVLRKLIRRAIVCAWSLHADNNYLNDVVTAIINSMKDFYPYLNEQKPLIISVLNNEMELFNKTFNHGIKLFDELKNKTNKFTGEQVFKLTDTYGFPFEVIKSLCHENDIAIDEKSYLEALSEHQKLSSNNQKDFKAMLQQNPNLINLSVDSNFDYHALSYQNAKIVALFDENFNPTNKSNNLTWIVFDHTTFYATSGGQNHDEGTITLHNKSFNVIDVIKAPNNQHLHLVDLGGLSVEINDLANLNVDENVRKQIMANHSSEHLLQKALQTVISHDIHQEGASKTKEHLTFDFSYAKKLTLQDLIKVENKVNEYINSKANVEVKMMTLDEAKAIHAQAHFEHVYSKIKGKLRVVCMEGVTSEVCGGTHVNNLSEIEEFMIIDFVTKGSGSYRIEAISKKATIDQFLKQKIISFKQTLKQCIDDLTKLKVDLTEFSQLTQKIKFDLTRTNYHYLVNQMQTIKTKYMELVKQADLANKSQKALTLKNAFDLKTNALILVGVYHNEEQKLIVNAINMLAKENPTKAFIGLNQTSDKLQYIIVVGNQVNTNNVNARSLINEINQITSGFGGGSNTYAQGGCNYPNKLDTLIELIKSKN</sequence>
<dbReference type="InterPro" id="IPR012947">
    <property type="entry name" value="tRNA_SAD"/>
</dbReference>
<reference evidence="16 17" key="1">
    <citation type="journal article" date="2014" name="PLoS ONE">
        <title>An emerging Mycoplasma associated with trichomoniasis, vaginal infection and disease.</title>
        <authorList>
            <consortium name="Vaginal Microbiome Consortium"/>
            <person name="Fettweis J.M."/>
            <person name="Serrano M.G."/>
            <person name="Huang B."/>
            <person name="Brooks J.P."/>
            <person name="Glascock A.L."/>
            <person name="Sheth N.U."/>
            <person name="Strauss J.F.III."/>
            <person name="Jefferson K.K."/>
            <person name="Buck G.A."/>
        </authorList>
    </citation>
    <scope>NUCLEOTIDE SEQUENCE [LARGE SCALE GENOMIC DNA]</scope>
    <source>
        <strain evidence="16 17">VCU_M1</strain>
    </source>
</reference>
<evidence type="ECO:0000256" key="4">
    <source>
        <dbReference type="ARBA" id="ARBA00022598"/>
    </source>
</evidence>
<dbReference type="SUPFAM" id="SSF50447">
    <property type="entry name" value="Translation proteins"/>
    <property type="match status" value="1"/>
</dbReference>
<dbReference type="HAMAP" id="MF_00036_B">
    <property type="entry name" value="Ala_tRNA_synth_B"/>
    <property type="match status" value="1"/>
</dbReference>
<dbReference type="GO" id="GO:0005524">
    <property type="term" value="F:ATP binding"/>
    <property type="evidence" value="ECO:0007669"/>
    <property type="project" value="UniProtKB-UniRule"/>
</dbReference>
<dbReference type="SUPFAM" id="SSF55186">
    <property type="entry name" value="ThrRS/AlaRS common domain"/>
    <property type="match status" value="1"/>
</dbReference>
<evidence type="ECO:0000256" key="1">
    <source>
        <dbReference type="ARBA" id="ARBA00008226"/>
    </source>
</evidence>
<dbReference type="InterPro" id="IPR018164">
    <property type="entry name" value="Ala-tRNA-synth_IIc_N"/>
</dbReference>
<keyword evidence="2 14" id="KW-0963">Cytoplasm</keyword>
<dbReference type="EMBL" id="CP007711">
    <property type="protein sequence ID" value="AIV03774.1"/>
    <property type="molecule type" value="Genomic_DNA"/>
</dbReference>
<dbReference type="InterPro" id="IPR003156">
    <property type="entry name" value="DHHA1_dom"/>
</dbReference>
<dbReference type="Proteomes" id="UP000030066">
    <property type="component" value="Chromosome"/>
</dbReference>
<feature type="binding site" evidence="14">
    <location>
        <position position="570"/>
    </location>
    <ligand>
        <name>Zn(2+)</name>
        <dbReference type="ChEBI" id="CHEBI:29105"/>
    </ligand>
</feature>
<evidence type="ECO:0000256" key="2">
    <source>
        <dbReference type="ARBA" id="ARBA00022490"/>
    </source>
</evidence>
<dbReference type="GO" id="GO:0008270">
    <property type="term" value="F:zinc ion binding"/>
    <property type="evidence" value="ECO:0007669"/>
    <property type="project" value="UniProtKB-UniRule"/>
</dbReference>
<keyword evidence="3 14" id="KW-0820">tRNA-binding</keyword>
<dbReference type="NCBIfam" id="TIGR00344">
    <property type="entry name" value="alaS"/>
    <property type="match status" value="1"/>
</dbReference>
<comment type="cofactor">
    <cofactor evidence="14">
        <name>Zn(2+)</name>
        <dbReference type="ChEBI" id="CHEBI:29105"/>
    </cofactor>
    <text evidence="14">Binds 1 zinc ion per subunit.</text>
</comment>
<dbReference type="SMART" id="SM00863">
    <property type="entry name" value="tRNA_SAD"/>
    <property type="match status" value="1"/>
</dbReference>
<protein>
    <recommendedName>
        <fullName evidence="14">Alanine--tRNA ligase</fullName>
        <ecNumber evidence="14">6.1.1.7</ecNumber>
    </recommendedName>
    <alternativeName>
        <fullName evidence="14">Alanyl-tRNA synthetase</fullName>
        <shortName evidence="14">AlaRS</shortName>
    </alternativeName>
</protein>
<keyword evidence="11 14" id="KW-0030">Aminoacyl-tRNA synthetase</keyword>
<dbReference type="eggNOG" id="COG0013">
    <property type="taxonomic scope" value="Bacteria"/>
</dbReference>
<dbReference type="PANTHER" id="PTHR11777:SF9">
    <property type="entry name" value="ALANINE--TRNA LIGASE, CYTOPLASMIC"/>
    <property type="match status" value="1"/>
</dbReference>
<evidence type="ECO:0000256" key="9">
    <source>
        <dbReference type="ARBA" id="ARBA00022884"/>
    </source>
</evidence>
<dbReference type="CDD" id="cd00673">
    <property type="entry name" value="AlaRS_core"/>
    <property type="match status" value="1"/>
</dbReference>
<dbReference type="InterPro" id="IPR018162">
    <property type="entry name" value="Ala-tRNA-ligase_IIc_anticod-bd"/>
</dbReference>
<dbReference type="FunFam" id="3.30.930.10:FF:000046">
    <property type="entry name" value="Alanine--tRNA ligase"/>
    <property type="match status" value="1"/>
</dbReference>
<evidence type="ECO:0000256" key="3">
    <source>
        <dbReference type="ARBA" id="ARBA00022555"/>
    </source>
</evidence>
<evidence type="ECO:0000256" key="14">
    <source>
        <dbReference type="HAMAP-Rule" id="MF_00036"/>
    </source>
</evidence>
<keyword evidence="5 14" id="KW-0479">Metal-binding</keyword>
<dbReference type="GO" id="GO:0004813">
    <property type="term" value="F:alanine-tRNA ligase activity"/>
    <property type="evidence" value="ECO:0007669"/>
    <property type="project" value="UniProtKB-UniRule"/>
</dbReference>
<dbReference type="GO" id="GO:0006419">
    <property type="term" value="P:alanyl-tRNA aminoacylation"/>
    <property type="evidence" value="ECO:0007669"/>
    <property type="project" value="UniProtKB-UniRule"/>
</dbReference>
<dbReference type="AlphaFoldDB" id="A0A097ST54"/>
<dbReference type="InterPro" id="IPR002318">
    <property type="entry name" value="Ala-tRNA-lgiase_IIc"/>
</dbReference>
<dbReference type="KEGG" id="mgj:MGM1_4050"/>
<comment type="catalytic activity">
    <reaction evidence="13 14">
        <text>tRNA(Ala) + L-alanine + ATP = L-alanyl-tRNA(Ala) + AMP + diphosphate</text>
        <dbReference type="Rhea" id="RHEA:12540"/>
        <dbReference type="Rhea" id="RHEA-COMP:9657"/>
        <dbReference type="Rhea" id="RHEA-COMP:9923"/>
        <dbReference type="ChEBI" id="CHEBI:30616"/>
        <dbReference type="ChEBI" id="CHEBI:33019"/>
        <dbReference type="ChEBI" id="CHEBI:57972"/>
        <dbReference type="ChEBI" id="CHEBI:78442"/>
        <dbReference type="ChEBI" id="CHEBI:78497"/>
        <dbReference type="ChEBI" id="CHEBI:456215"/>
        <dbReference type="EC" id="6.1.1.7"/>
    </reaction>
</comment>
<comment type="subcellular location">
    <subcellularLocation>
        <location evidence="14">Cytoplasm</location>
    </subcellularLocation>
</comment>
<gene>
    <name evidence="14 16" type="primary">alaS</name>
    <name evidence="16" type="ORF">MGM1_4050</name>
</gene>
<feature type="binding site" evidence="14">
    <location>
        <position position="679"/>
    </location>
    <ligand>
        <name>Zn(2+)</name>
        <dbReference type="ChEBI" id="CHEBI:29105"/>
    </ligand>
</feature>
<dbReference type="InterPro" id="IPR018165">
    <property type="entry name" value="Ala-tRNA-synth_IIc_core"/>
</dbReference>
<keyword evidence="6 14" id="KW-0547">Nucleotide-binding</keyword>